<proteinExistence type="inferred from homology"/>
<dbReference type="GO" id="GO:0005615">
    <property type="term" value="C:extracellular space"/>
    <property type="evidence" value="ECO:0007669"/>
    <property type="project" value="UniProtKB-KW"/>
</dbReference>
<dbReference type="Proteomes" id="UP000053875">
    <property type="component" value="Unassembled WGS sequence"/>
</dbReference>
<comment type="subunit">
    <text evidence="1">Heterodimer with IL12B; disulfide-linked. The heterodimer is known as interleukin IL-12.</text>
</comment>
<organism evidence="2 3">
    <name type="scientific">Dryobates pubescens</name>
    <name type="common">Downy woodpecker</name>
    <name type="synonym">Picoides pubescens</name>
    <dbReference type="NCBI Taxonomy" id="118200"/>
    <lineage>
        <taxon>Eukaryota</taxon>
        <taxon>Metazoa</taxon>
        <taxon>Chordata</taxon>
        <taxon>Craniata</taxon>
        <taxon>Vertebrata</taxon>
        <taxon>Euteleostomi</taxon>
        <taxon>Archelosauria</taxon>
        <taxon>Archosauria</taxon>
        <taxon>Dinosauria</taxon>
        <taxon>Saurischia</taxon>
        <taxon>Theropoda</taxon>
        <taxon>Coelurosauria</taxon>
        <taxon>Aves</taxon>
        <taxon>Neognathae</taxon>
        <taxon>Neoaves</taxon>
        <taxon>Telluraves</taxon>
        <taxon>Coraciimorphae</taxon>
        <taxon>Piciformes</taxon>
        <taxon>Picidae</taxon>
        <taxon>Dryobates</taxon>
    </lineage>
</organism>
<reference evidence="2 3" key="1">
    <citation type="submission" date="2014-04" db="EMBL/GenBank/DDBJ databases">
        <title>Genome evolution of avian class.</title>
        <authorList>
            <person name="Zhang G."/>
            <person name="Li C."/>
        </authorList>
    </citation>
    <scope>NUCLEOTIDE SEQUENCE [LARGE SCALE GENOMIC DNA]</scope>
    <source>
        <strain evidence="2">BGI_N307</strain>
    </source>
</reference>
<sequence>QEPDTLGFECTLEEIDLEDITKNQLNTIQACIAQDPEVKGKREREQFTFSSSCFCLLQSQCLQGIYEDLKAYRAELKNLSDQKLLATIDDMMRVSL</sequence>
<feature type="non-terminal residue" evidence="2">
    <location>
        <position position="96"/>
    </location>
</feature>
<evidence type="ECO:0000313" key="2">
    <source>
        <dbReference type="EMBL" id="KFV61759.1"/>
    </source>
</evidence>
<protein>
    <recommendedName>
        <fullName evidence="1">Interleukin-12 subunit alpha</fullName>
        <shortName evidence="1">IL-12A</shortName>
    </recommendedName>
</protein>
<dbReference type="GO" id="GO:0006955">
    <property type="term" value="P:immune response"/>
    <property type="evidence" value="ECO:0007669"/>
    <property type="project" value="InterPro"/>
</dbReference>
<comment type="subcellular location">
    <subcellularLocation>
        <location evidence="1">Secreted</location>
    </subcellularLocation>
</comment>
<dbReference type="Pfam" id="PF03039">
    <property type="entry name" value="IL12"/>
    <property type="match status" value="1"/>
</dbReference>
<keyword evidence="1" id="KW-0202">Cytokine</keyword>
<gene>
    <name evidence="1" type="primary">IL12A</name>
    <name evidence="2" type="ORF">N307_10936</name>
</gene>
<accession>A0A093G4R3</accession>
<evidence type="ECO:0000313" key="3">
    <source>
        <dbReference type="Proteomes" id="UP000053875"/>
    </source>
</evidence>
<keyword evidence="1" id="KW-0339">Growth factor</keyword>
<dbReference type="GO" id="GO:0008083">
    <property type="term" value="F:growth factor activity"/>
    <property type="evidence" value="ECO:0007669"/>
    <property type="project" value="UniProtKB-KW"/>
</dbReference>
<dbReference type="EMBL" id="KL214761">
    <property type="protein sequence ID" value="KFV61759.1"/>
    <property type="molecule type" value="Genomic_DNA"/>
</dbReference>
<feature type="non-terminal residue" evidence="2">
    <location>
        <position position="1"/>
    </location>
</feature>
<dbReference type="Gene3D" id="1.20.1250.10">
    <property type="match status" value="1"/>
</dbReference>
<keyword evidence="1" id="KW-1015">Disulfide bond</keyword>
<dbReference type="GO" id="GO:0005143">
    <property type="term" value="F:interleukin-12 receptor binding"/>
    <property type="evidence" value="ECO:0007669"/>
    <property type="project" value="InterPro"/>
</dbReference>
<dbReference type="SUPFAM" id="SSF47266">
    <property type="entry name" value="4-helical cytokines"/>
    <property type="match status" value="1"/>
</dbReference>
<evidence type="ECO:0000256" key="1">
    <source>
        <dbReference type="RuleBase" id="RU363133"/>
    </source>
</evidence>
<comment type="similarity">
    <text evidence="1">Belongs to the IL-6 superfamily.</text>
</comment>
<dbReference type="InterPro" id="IPR004281">
    <property type="entry name" value="IL-12_alpha"/>
</dbReference>
<dbReference type="GO" id="GO:0005125">
    <property type="term" value="F:cytokine activity"/>
    <property type="evidence" value="ECO:0007669"/>
    <property type="project" value="UniProtKB-KW"/>
</dbReference>
<dbReference type="AlphaFoldDB" id="A0A093G4R3"/>
<dbReference type="InterPro" id="IPR009079">
    <property type="entry name" value="4_helix_cytokine-like_core"/>
</dbReference>
<keyword evidence="3" id="KW-1185">Reference proteome</keyword>
<dbReference type="STRING" id="118200.A0A093G4R3"/>
<keyword evidence="1" id="KW-0964">Secreted</keyword>
<name>A0A093G4R3_DRYPU</name>